<keyword evidence="6" id="KW-0732">Signal</keyword>
<evidence type="ECO:0000259" key="18">
    <source>
        <dbReference type="PROSITE" id="PS50125"/>
    </source>
</evidence>
<dbReference type="InterPro" id="IPR011645">
    <property type="entry name" value="HNOB_dom_associated"/>
</dbReference>
<evidence type="ECO:0000256" key="13">
    <source>
        <dbReference type="ARBA" id="ARBA00023293"/>
    </source>
</evidence>
<dbReference type="EC" id="4.6.1.2" evidence="3 15"/>
<dbReference type="Gene3D" id="1.10.510.10">
    <property type="entry name" value="Transferase(Phosphotransferase) domain 1"/>
    <property type="match status" value="1"/>
</dbReference>
<name>A0A9J2PUG8_ASCLU</name>
<evidence type="ECO:0000259" key="17">
    <source>
        <dbReference type="PROSITE" id="PS50011"/>
    </source>
</evidence>
<evidence type="ECO:0000256" key="6">
    <source>
        <dbReference type="ARBA" id="ARBA00022729"/>
    </source>
</evidence>
<dbReference type="PANTHER" id="PTHR11920">
    <property type="entry name" value="GUANYLYL CYCLASE"/>
    <property type="match status" value="1"/>
</dbReference>
<dbReference type="GO" id="GO:0006935">
    <property type="term" value="P:chemotaxis"/>
    <property type="evidence" value="ECO:0007669"/>
    <property type="project" value="UniProtKB-ARBA"/>
</dbReference>
<dbReference type="InterPro" id="IPR000719">
    <property type="entry name" value="Prot_kinase_dom"/>
</dbReference>
<evidence type="ECO:0000256" key="3">
    <source>
        <dbReference type="ARBA" id="ARBA00012202"/>
    </source>
</evidence>
<dbReference type="PROSITE" id="PS50125">
    <property type="entry name" value="GUANYLATE_CYCLASE_2"/>
    <property type="match status" value="1"/>
</dbReference>
<dbReference type="InterPro" id="IPR050401">
    <property type="entry name" value="Cyclic_nucleotide_synthase"/>
</dbReference>
<evidence type="ECO:0000256" key="16">
    <source>
        <dbReference type="SAM" id="Phobius"/>
    </source>
</evidence>
<protein>
    <recommendedName>
        <fullName evidence="3 15">Guanylate cyclase</fullName>
        <ecNumber evidence="3 15">4.6.1.2</ecNumber>
    </recommendedName>
</protein>
<keyword evidence="13 15" id="KW-0141">cGMP biosynthesis</keyword>
<dbReference type="CDD" id="cd07302">
    <property type="entry name" value="CHD"/>
    <property type="match status" value="1"/>
</dbReference>
<dbReference type="GO" id="GO:0005886">
    <property type="term" value="C:plasma membrane"/>
    <property type="evidence" value="ECO:0007669"/>
    <property type="project" value="UniProtKB-SubCell"/>
</dbReference>
<evidence type="ECO:0000256" key="5">
    <source>
        <dbReference type="ARBA" id="ARBA00022692"/>
    </source>
</evidence>
<dbReference type="InterPro" id="IPR001054">
    <property type="entry name" value="A/G_cyclase"/>
</dbReference>
<keyword evidence="12 14" id="KW-0456">Lyase</keyword>
<keyword evidence="11" id="KW-0325">Glycoprotein</keyword>
<dbReference type="InterPro" id="IPR001828">
    <property type="entry name" value="ANF_lig-bd_rcpt"/>
</dbReference>
<evidence type="ECO:0000313" key="20">
    <source>
        <dbReference type="WBParaSite" id="ALUE_0001319601-mRNA-1"/>
    </source>
</evidence>
<evidence type="ECO:0000256" key="2">
    <source>
        <dbReference type="ARBA" id="ARBA00004251"/>
    </source>
</evidence>
<organism evidence="19 20">
    <name type="scientific">Ascaris lumbricoides</name>
    <name type="common">Giant roundworm</name>
    <dbReference type="NCBI Taxonomy" id="6252"/>
    <lineage>
        <taxon>Eukaryota</taxon>
        <taxon>Metazoa</taxon>
        <taxon>Ecdysozoa</taxon>
        <taxon>Nematoda</taxon>
        <taxon>Chromadorea</taxon>
        <taxon>Rhabditida</taxon>
        <taxon>Spirurina</taxon>
        <taxon>Ascaridomorpha</taxon>
        <taxon>Ascaridoidea</taxon>
        <taxon>Ascarididae</taxon>
        <taxon>Ascaris</taxon>
    </lineage>
</organism>
<dbReference type="InterPro" id="IPR018297">
    <property type="entry name" value="A/G_cyclase_CS"/>
</dbReference>
<evidence type="ECO:0000256" key="14">
    <source>
        <dbReference type="RuleBase" id="RU000405"/>
    </source>
</evidence>
<evidence type="ECO:0000256" key="15">
    <source>
        <dbReference type="RuleBase" id="RU003431"/>
    </source>
</evidence>
<dbReference type="Pfam" id="PF00211">
    <property type="entry name" value="Guanylate_cyc"/>
    <property type="match status" value="1"/>
</dbReference>
<dbReference type="GO" id="GO:0005524">
    <property type="term" value="F:ATP binding"/>
    <property type="evidence" value="ECO:0007669"/>
    <property type="project" value="InterPro"/>
</dbReference>
<dbReference type="GO" id="GO:0035556">
    <property type="term" value="P:intracellular signal transduction"/>
    <property type="evidence" value="ECO:0007669"/>
    <property type="project" value="InterPro"/>
</dbReference>
<dbReference type="InterPro" id="IPR029787">
    <property type="entry name" value="Nucleotide_cyclase"/>
</dbReference>
<evidence type="ECO:0000256" key="11">
    <source>
        <dbReference type="ARBA" id="ARBA00023180"/>
    </source>
</evidence>
<dbReference type="GO" id="GO:0007635">
    <property type="term" value="P:chemosensory behavior"/>
    <property type="evidence" value="ECO:0007669"/>
    <property type="project" value="UniProtKB-ARBA"/>
</dbReference>
<dbReference type="SUPFAM" id="SSF55073">
    <property type="entry name" value="Nucleotide cyclase"/>
    <property type="match status" value="1"/>
</dbReference>
<evidence type="ECO:0000256" key="7">
    <source>
        <dbReference type="ARBA" id="ARBA00022741"/>
    </source>
</evidence>
<feature type="transmembrane region" description="Helical" evidence="16">
    <location>
        <begin position="191"/>
        <end position="217"/>
    </location>
</feature>
<dbReference type="GO" id="GO:0001653">
    <property type="term" value="F:peptide receptor activity"/>
    <property type="evidence" value="ECO:0007669"/>
    <property type="project" value="TreeGrafter"/>
</dbReference>
<dbReference type="GO" id="GO:0004383">
    <property type="term" value="F:guanylate cyclase activity"/>
    <property type="evidence" value="ECO:0007669"/>
    <property type="project" value="UniProtKB-EC"/>
</dbReference>
<comment type="catalytic activity">
    <reaction evidence="1 15">
        <text>GTP = 3',5'-cyclic GMP + diphosphate</text>
        <dbReference type="Rhea" id="RHEA:13665"/>
        <dbReference type="ChEBI" id="CHEBI:33019"/>
        <dbReference type="ChEBI" id="CHEBI:37565"/>
        <dbReference type="ChEBI" id="CHEBI:57746"/>
        <dbReference type="EC" id="4.6.1.2"/>
    </reaction>
</comment>
<dbReference type="PROSITE" id="PS50011">
    <property type="entry name" value="PROTEIN_KINASE_DOM"/>
    <property type="match status" value="1"/>
</dbReference>
<dbReference type="PANTHER" id="PTHR11920:SF493">
    <property type="entry name" value="RECEPTOR-TYPE GUANYLATE CYCLASE GCY-22"/>
    <property type="match status" value="1"/>
</dbReference>
<dbReference type="FunFam" id="3.30.70.1230:FF:000023">
    <property type="entry name" value="Guanylate cyclase"/>
    <property type="match status" value="1"/>
</dbReference>
<dbReference type="Gene3D" id="3.30.70.1230">
    <property type="entry name" value="Nucleotide cyclase"/>
    <property type="match status" value="1"/>
</dbReference>
<evidence type="ECO:0000256" key="4">
    <source>
        <dbReference type="ARBA" id="ARBA00022475"/>
    </source>
</evidence>
<dbReference type="GO" id="GO:0004016">
    <property type="term" value="F:adenylate cyclase activity"/>
    <property type="evidence" value="ECO:0007669"/>
    <property type="project" value="TreeGrafter"/>
</dbReference>
<dbReference type="GO" id="GO:0004672">
    <property type="term" value="F:protein kinase activity"/>
    <property type="evidence" value="ECO:0007669"/>
    <property type="project" value="InterPro"/>
</dbReference>
<evidence type="ECO:0000256" key="10">
    <source>
        <dbReference type="ARBA" id="ARBA00023170"/>
    </source>
</evidence>
<evidence type="ECO:0000256" key="8">
    <source>
        <dbReference type="ARBA" id="ARBA00022989"/>
    </source>
</evidence>
<dbReference type="SUPFAM" id="SSF53822">
    <property type="entry name" value="Periplasmic binding protein-like I"/>
    <property type="match status" value="1"/>
</dbReference>
<keyword evidence="9 16" id="KW-0472">Membrane</keyword>
<keyword evidence="8 16" id="KW-1133">Transmembrane helix</keyword>
<dbReference type="Gene3D" id="3.40.50.2300">
    <property type="match status" value="1"/>
</dbReference>
<dbReference type="Pfam" id="PF01094">
    <property type="entry name" value="ANF_receptor"/>
    <property type="match status" value="1"/>
</dbReference>
<evidence type="ECO:0000256" key="12">
    <source>
        <dbReference type="ARBA" id="ARBA00023239"/>
    </source>
</evidence>
<comment type="subcellular location">
    <subcellularLocation>
        <location evidence="2">Cell membrane</location>
        <topology evidence="2">Single-pass type I membrane protein</topology>
    </subcellularLocation>
</comment>
<dbReference type="WBParaSite" id="ALUE_0001319601-mRNA-1">
    <property type="protein sequence ID" value="ALUE_0001319601-mRNA-1"/>
    <property type="gene ID" value="ALUE_0001319601"/>
</dbReference>
<keyword evidence="5 16" id="KW-0812">Transmembrane</keyword>
<keyword evidence="7" id="KW-0547">Nucleotide-binding</keyword>
<dbReference type="Pfam" id="PF07701">
    <property type="entry name" value="HNOBA"/>
    <property type="match status" value="1"/>
</dbReference>
<accession>A0A9J2PUG8</accession>
<dbReference type="AlphaFoldDB" id="A0A9J2PUG8"/>
<dbReference type="InterPro" id="IPR028082">
    <property type="entry name" value="Peripla_BP_I"/>
</dbReference>
<dbReference type="Pfam" id="PF07714">
    <property type="entry name" value="PK_Tyr_Ser-Thr"/>
    <property type="match status" value="1"/>
</dbReference>
<dbReference type="SMART" id="SM00044">
    <property type="entry name" value="CYCc"/>
    <property type="match status" value="1"/>
</dbReference>
<keyword evidence="19" id="KW-1185">Reference proteome</keyword>
<evidence type="ECO:0000256" key="1">
    <source>
        <dbReference type="ARBA" id="ARBA00001436"/>
    </source>
</evidence>
<dbReference type="Gene3D" id="3.30.200.20">
    <property type="entry name" value="Phosphorylase Kinase, domain 1"/>
    <property type="match status" value="1"/>
</dbReference>
<dbReference type="InterPro" id="IPR001245">
    <property type="entry name" value="Ser-Thr/Tyr_kinase_cat_dom"/>
</dbReference>
<feature type="domain" description="Guanylate cyclase" evidence="18">
    <location>
        <begin position="586"/>
        <end position="716"/>
    </location>
</feature>
<dbReference type="SUPFAM" id="SSF56112">
    <property type="entry name" value="Protein kinase-like (PK-like)"/>
    <property type="match status" value="1"/>
</dbReference>
<keyword evidence="10" id="KW-0675">Receptor</keyword>
<reference evidence="20" key="1">
    <citation type="submission" date="2023-03" db="UniProtKB">
        <authorList>
            <consortium name="WormBaseParasite"/>
        </authorList>
    </citation>
    <scope>IDENTIFICATION</scope>
</reference>
<dbReference type="GO" id="GO:0007168">
    <property type="term" value="P:receptor guanylyl cyclase signaling pathway"/>
    <property type="evidence" value="ECO:0007669"/>
    <property type="project" value="TreeGrafter"/>
</dbReference>
<dbReference type="PROSITE" id="PS00452">
    <property type="entry name" value="GUANYLATE_CYCLASE_1"/>
    <property type="match status" value="1"/>
</dbReference>
<dbReference type="Gene3D" id="6.10.250.780">
    <property type="match status" value="1"/>
</dbReference>
<evidence type="ECO:0000313" key="19">
    <source>
        <dbReference type="Proteomes" id="UP000036681"/>
    </source>
</evidence>
<comment type="similarity">
    <text evidence="14">Belongs to the adenylyl cyclase class-4/guanylyl cyclase family.</text>
</comment>
<dbReference type="InterPro" id="IPR011009">
    <property type="entry name" value="Kinase-like_dom_sf"/>
</dbReference>
<sequence>AHLSLSVAAGQSSPEHFLGTIQRGGYQANEGLPILLYRRVQRLRNANVRNVCISSILAFQAAVQAPYLADAMYLYARALNKTLNENPTANIRNGTALTTASQGSFEGYSGRVLIDKDGNRNAIYNLYGFNIDEVPEKFVVIEMDQNTTKWIPQYVNAATSIWAIRGGKQPVAVPDCGFNGSECPPDFMDTYFVYVIVCVILLLIIAFFATAASIYILNARKKEQRRLDQLWQINYMALIKPSEKAETRKSVRSVKSSTSSASARLTSGKVLETSTHASYYLSNVAVVARKHTCRPQIEKKHAAELRVMCQMDKENLNKFMGLCLNGPQYLSVWKFCSRGSLKDILEKGTFTMDAFFMYSLMRDICEGLYAIHHSLIGQHGHLTSSACLVDERWQVKISNFGLSFLKEAEPRPENTLLWTAPELLREGNNVGTKTGDIYSFAIICSEIITGKSAFNIDEREESVEEIVYKIKRIGPDPFRPVVTTADVQDMDPTMLHLVRDCWSENPDSRPTINTVRNIVKNLMDHVFNMLEQYATNLECEVEERTKELVEEKKKSDILLYRMLPKEVAEKLKLGLTVPPESYDSATVFFSDVVKFTDLASRCTPLQVVNLLNDLYTTFDTIIDEHQVYKVETIGDSYLCVSGLPHRNGNEHARNVAQMSFAFLKSLATFRIPHLPAERINIRIGIHTGPVVAGVVGLTMPRYCLFGDTVNTASRMESNGKPGHIHISAETNRFLTQVIGGYITESRGEVIIKMNLLYCFRSLALFLHDGANTLKGSERERFILSVNLLYCFRSLALFLHDGANTLKGSERERFIPSVESHFTSSGITEIIPNECGVGKELVLRGSVK</sequence>
<proteinExistence type="inferred from homology"/>
<feature type="domain" description="Protein kinase" evidence="17">
    <location>
        <begin position="256"/>
        <end position="528"/>
    </location>
</feature>
<keyword evidence="4" id="KW-1003">Cell membrane</keyword>
<evidence type="ECO:0000256" key="9">
    <source>
        <dbReference type="ARBA" id="ARBA00023136"/>
    </source>
</evidence>
<dbReference type="Proteomes" id="UP000036681">
    <property type="component" value="Unplaced"/>
</dbReference>